<dbReference type="InterPro" id="IPR017926">
    <property type="entry name" value="GATASE"/>
</dbReference>
<dbReference type="PANTHER" id="PTHR42695">
    <property type="entry name" value="GLUTAMINE AMIDOTRANSFERASE YLR126C-RELATED"/>
    <property type="match status" value="1"/>
</dbReference>
<dbReference type="SUPFAM" id="SSF52317">
    <property type="entry name" value="Class I glutamine amidotransferase-like"/>
    <property type="match status" value="1"/>
</dbReference>
<reference evidence="2" key="1">
    <citation type="submission" date="2021-01" db="EMBL/GenBank/DDBJ databases">
        <title>KCTC 19127 draft genome.</title>
        <authorList>
            <person name="An D."/>
        </authorList>
    </citation>
    <scope>NUCLEOTIDE SEQUENCE</scope>
    <source>
        <strain evidence="2">KCTC 19127</strain>
    </source>
</reference>
<dbReference type="InterPro" id="IPR044992">
    <property type="entry name" value="ChyE-like"/>
</dbReference>
<organism evidence="2 3">
    <name type="scientific">Nakamurella flavida</name>
    <dbReference type="NCBI Taxonomy" id="363630"/>
    <lineage>
        <taxon>Bacteria</taxon>
        <taxon>Bacillati</taxon>
        <taxon>Actinomycetota</taxon>
        <taxon>Actinomycetes</taxon>
        <taxon>Nakamurellales</taxon>
        <taxon>Nakamurellaceae</taxon>
        <taxon>Nakamurella</taxon>
    </lineage>
</organism>
<dbReference type="InterPro" id="IPR029062">
    <property type="entry name" value="Class_I_gatase-like"/>
</dbReference>
<keyword evidence="2" id="KW-0315">Glutamine amidotransferase</keyword>
<accession>A0A938YN57</accession>
<dbReference type="RefSeq" id="WP_205256218.1">
    <property type="nucleotide sequence ID" value="NZ_BAAAPV010000003.1"/>
</dbReference>
<proteinExistence type="predicted"/>
<keyword evidence="3" id="KW-1185">Reference proteome</keyword>
<dbReference type="AlphaFoldDB" id="A0A938YN57"/>
<comment type="caution">
    <text evidence="2">The sequence shown here is derived from an EMBL/GenBank/DDBJ whole genome shotgun (WGS) entry which is preliminary data.</text>
</comment>
<name>A0A938YN57_9ACTN</name>
<dbReference type="Proteomes" id="UP000663801">
    <property type="component" value="Unassembled WGS sequence"/>
</dbReference>
<dbReference type="PROSITE" id="PS51273">
    <property type="entry name" value="GATASE_TYPE_1"/>
    <property type="match status" value="1"/>
</dbReference>
<gene>
    <name evidence="2" type="ORF">JL107_06675</name>
</gene>
<dbReference type="PANTHER" id="PTHR42695:SF5">
    <property type="entry name" value="GLUTAMINE AMIDOTRANSFERASE YLR126C-RELATED"/>
    <property type="match status" value="1"/>
</dbReference>
<evidence type="ECO:0000313" key="2">
    <source>
        <dbReference type="EMBL" id="MBM9476123.1"/>
    </source>
</evidence>
<sequence>MSTPAPVTVLVLEHDPIDPPGLLADWLVAAGARMDLRRLHAGDPLPDTLEGIDAVVSLGGVMGALDDAVAPWLPATRSLLASATAAHTPTLGICLGAQLLAVANGGTVTVGADGPEIGAHLTAKRDAAEDDPLFADLPMTPDAMQYHYDVVSTLPPGAVLLLSSGGYPHQAFRVGPAAWALQFHIEATADRVREWAAVEGRPVDARLGARLDDAEQVMGEVWPAFVGRFVDQARNAGRFAVPGRRLPLLGPV</sequence>
<feature type="domain" description="Glutamine amidotransferase" evidence="1">
    <location>
        <begin position="49"/>
        <end position="189"/>
    </location>
</feature>
<evidence type="ECO:0000259" key="1">
    <source>
        <dbReference type="Pfam" id="PF00117"/>
    </source>
</evidence>
<evidence type="ECO:0000313" key="3">
    <source>
        <dbReference type="Proteomes" id="UP000663801"/>
    </source>
</evidence>
<dbReference type="CDD" id="cd01741">
    <property type="entry name" value="GATase1_1"/>
    <property type="match status" value="1"/>
</dbReference>
<dbReference type="EMBL" id="JAERWL010000006">
    <property type="protein sequence ID" value="MBM9476123.1"/>
    <property type="molecule type" value="Genomic_DNA"/>
</dbReference>
<dbReference type="GO" id="GO:0005829">
    <property type="term" value="C:cytosol"/>
    <property type="evidence" value="ECO:0007669"/>
    <property type="project" value="TreeGrafter"/>
</dbReference>
<dbReference type="Gene3D" id="3.40.50.880">
    <property type="match status" value="1"/>
</dbReference>
<dbReference type="Pfam" id="PF00117">
    <property type="entry name" value="GATase"/>
    <property type="match status" value="1"/>
</dbReference>
<protein>
    <submittedName>
        <fullName evidence="2">Type 1 glutamine amidotransferase</fullName>
    </submittedName>
</protein>